<name>A0ABV3A8S8_9ACTN</name>
<dbReference type="CDD" id="cd02612">
    <property type="entry name" value="HAD_PGPPase"/>
    <property type="match status" value="1"/>
</dbReference>
<evidence type="ECO:0000256" key="1">
    <source>
        <dbReference type="ARBA" id="ARBA00009184"/>
    </source>
</evidence>
<organism evidence="6 7">
    <name type="scientific">Streptomyces flaveolus</name>
    <dbReference type="NCBI Taxonomy" id="67297"/>
    <lineage>
        <taxon>Bacteria</taxon>
        <taxon>Bacillati</taxon>
        <taxon>Actinomycetota</taxon>
        <taxon>Actinomycetes</taxon>
        <taxon>Kitasatosporales</taxon>
        <taxon>Streptomycetaceae</taxon>
        <taxon>Streptomyces</taxon>
    </lineage>
</organism>
<comment type="similarity">
    <text evidence="1">Belongs to the HAD-like hydrolase superfamily. SerB family.</text>
</comment>
<accession>A0ABV3A8S8</accession>
<comment type="caution">
    <text evidence="6">The sequence shown here is derived from an EMBL/GenBank/DDBJ whole genome shotgun (WGS) entry which is preliminary data.</text>
</comment>
<dbReference type="PANTHER" id="PTHR43344">
    <property type="entry name" value="PHOSPHOSERINE PHOSPHATASE"/>
    <property type="match status" value="1"/>
</dbReference>
<dbReference type="InterPro" id="IPR050582">
    <property type="entry name" value="HAD-like_SerB"/>
</dbReference>
<evidence type="ECO:0000256" key="2">
    <source>
        <dbReference type="ARBA" id="ARBA00022723"/>
    </source>
</evidence>
<evidence type="ECO:0000313" key="6">
    <source>
        <dbReference type="EMBL" id="MEU5708344.1"/>
    </source>
</evidence>
<keyword evidence="3 6" id="KW-0378">Hydrolase</keyword>
<dbReference type="InterPro" id="IPR036412">
    <property type="entry name" value="HAD-like_sf"/>
</dbReference>
<keyword evidence="4" id="KW-0460">Magnesium</keyword>
<dbReference type="GO" id="GO:0016787">
    <property type="term" value="F:hydrolase activity"/>
    <property type="evidence" value="ECO:0007669"/>
    <property type="project" value="UniProtKB-KW"/>
</dbReference>
<dbReference type="Pfam" id="PF12710">
    <property type="entry name" value="HAD"/>
    <property type="match status" value="1"/>
</dbReference>
<reference evidence="6 7" key="1">
    <citation type="submission" date="2024-06" db="EMBL/GenBank/DDBJ databases">
        <title>The Natural Products Discovery Center: Release of the First 8490 Sequenced Strains for Exploring Actinobacteria Biosynthetic Diversity.</title>
        <authorList>
            <person name="Kalkreuter E."/>
            <person name="Kautsar S.A."/>
            <person name="Yang D."/>
            <person name="Bader C.D."/>
            <person name="Teijaro C.N."/>
            <person name="Fluegel L."/>
            <person name="Davis C.M."/>
            <person name="Simpson J.R."/>
            <person name="Lauterbach L."/>
            <person name="Steele A.D."/>
            <person name="Gui C."/>
            <person name="Meng S."/>
            <person name="Li G."/>
            <person name="Viehrig K."/>
            <person name="Ye F."/>
            <person name="Su P."/>
            <person name="Kiefer A.F."/>
            <person name="Nichols A."/>
            <person name="Cepeda A.J."/>
            <person name="Yan W."/>
            <person name="Fan B."/>
            <person name="Jiang Y."/>
            <person name="Adhikari A."/>
            <person name="Zheng C.-J."/>
            <person name="Schuster L."/>
            <person name="Cowan T.M."/>
            <person name="Smanski M.J."/>
            <person name="Chevrette M.G."/>
            <person name="De Carvalho L.P.S."/>
            <person name="Shen B."/>
        </authorList>
    </citation>
    <scope>NUCLEOTIDE SEQUENCE [LARGE SCALE GENOMIC DNA]</scope>
    <source>
        <strain evidence="6 7">NPDC020594</strain>
    </source>
</reference>
<protein>
    <submittedName>
        <fullName evidence="6">HAD family hydrolase</fullName>
        <ecNumber evidence="6">3.1.3.-</ecNumber>
    </submittedName>
</protein>
<dbReference type="NCBIfam" id="TIGR01490">
    <property type="entry name" value="HAD-SF-IB-hyp1"/>
    <property type="match status" value="1"/>
</dbReference>
<feature type="region of interest" description="Disordered" evidence="5">
    <location>
        <begin position="217"/>
        <end position="266"/>
    </location>
</feature>
<dbReference type="NCBIfam" id="TIGR01488">
    <property type="entry name" value="HAD-SF-IB"/>
    <property type="match status" value="1"/>
</dbReference>
<dbReference type="EMBL" id="JBFAEG010000010">
    <property type="protein sequence ID" value="MEU5708344.1"/>
    <property type="molecule type" value="Genomic_DNA"/>
</dbReference>
<dbReference type="RefSeq" id="WP_359256743.1">
    <property type="nucleotide sequence ID" value="NZ_JBFAEG010000010.1"/>
</dbReference>
<evidence type="ECO:0000256" key="3">
    <source>
        <dbReference type="ARBA" id="ARBA00022801"/>
    </source>
</evidence>
<dbReference type="Gene3D" id="3.40.50.1000">
    <property type="entry name" value="HAD superfamily/HAD-like"/>
    <property type="match status" value="1"/>
</dbReference>
<gene>
    <name evidence="6" type="ORF">AB0H04_15930</name>
</gene>
<dbReference type="Gene3D" id="1.20.1440.100">
    <property type="entry name" value="SG protein - dephosphorylation function"/>
    <property type="match status" value="1"/>
</dbReference>
<dbReference type="InterPro" id="IPR023214">
    <property type="entry name" value="HAD_sf"/>
</dbReference>
<dbReference type="PANTHER" id="PTHR43344:SF13">
    <property type="entry name" value="PHOSPHATASE RV3661-RELATED"/>
    <property type="match status" value="1"/>
</dbReference>
<feature type="compositionally biased region" description="Polar residues" evidence="5">
    <location>
        <begin position="243"/>
        <end position="254"/>
    </location>
</feature>
<dbReference type="InterPro" id="IPR006385">
    <property type="entry name" value="HAD_hydro_SerB1"/>
</dbReference>
<sequence>MNRTRLAFFDVDGTLTTSGSMFRLLAFYLAAMGHPPRVYEERRRELKAMAAIGCPREATNRAYFSGLQGVDAAVLAGVADAWFAAELSTGGYYHEPALAALCRHQEQGDHVVLVSGSFPAPLRPIAADLGVEEVWCTEPDILHGRYTGDLKGPPMIGAAKAEAVRTVLARHGVTPGDCVAYGDHISDLPMFKAVGSAVVVGGDERLRTSARAHGWPLLPGTLPPPALPLPRTGPGTAGARTRPTFNSPCSSFASTPPARYEMPETA</sequence>
<dbReference type="Proteomes" id="UP001551011">
    <property type="component" value="Unassembled WGS sequence"/>
</dbReference>
<dbReference type="SUPFAM" id="SSF56784">
    <property type="entry name" value="HAD-like"/>
    <property type="match status" value="1"/>
</dbReference>
<dbReference type="EC" id="3.1.3.-" evidence="6"/>
<evidence type="ECO:0000256" key="5">
    <source>
        <dbReference type="SAM" id="MobiDB-lite"/>
    </source>
</evidence>
<proteinExistence type="inferred from homology"/>
<keyword evidence="2" id="KW-0479">Metal-binding</keyword>
<keyword evidence="7" id="KW-1185">Reference proteome</keyword>
<evidence type="ECO:0000313" key="7">
    <source>
        <dbReference type="Proteomes" id="UP001551011"/>
    </source>
</evidence>
<evidence type="ECO:0000256" key="4">
    <source>
        <dbReference type="ARBA" id="ARBA00022842"/>
    </source>
</evidence>